<dbReference type="PANTHER" id="PTHR47354">
    <property type="entry name" value="NADH OXIDOREDUCTASE HCR"/>
    <property type="match status" value="1"/>
</dbReference>
<dbReference type="OrthoDB" id="9796486at2"/>
<dbReference type="InterPro" id="IPR001041">
    <property type="entry name" value="2Fe-2S_ferredoxin-type"/>
</dbReference>
<dbReference type="GO" id="GO:0051537">
    <property type="term" value="F:2 iron, 2 sulfur cluster binding"/>
    <property type="evidence" value="ECO:0007669"/>
    <property type="project" value="UniProtKB-KW"/>
</dbReference>
<protein>
    <recommendedName>
        <fullName evidence="11">Oxidoreductase</fullName>
    </recommendedName>
</protein>
<accession>A0A1X1CW98</accession>
<dbReference type="SUPFAM" id="SSF63380">
    <property type="entry name" value="Riboflavin synthase domain-like"/>
    <property type="match status" value="1"/>
</dbReference>
<reference evidence="9 10" key="1">
    <citation type="journal article" date="2017" name="Antonie Van Leeuwenhoek">
        <title>Phylogenomic resolution of the bacterial genus Pantoea and its relationship with Erwinia and Tatumella.</title>
        <authorList>
            <person name="Palmer M."/>
            <person name="Steenkamp E.T."/>
            <person name="Coetzee M.P."/>
            <person name="Chan W.Y."/>
            <person name="van Zyl E."/>
            <person name="De Maayer P."/>
            <person name="Coutinho T.A."/>
            <person name="Blom J."/>
            <person name="Smits T.H."/>
            <person name="Duffy B."/>
            <person name="Venter S.N."/>
        </authorList>
    </citation>
    <scope>NUCLEOTIDE SEQUENCE [LARGE SCALE GENOMIC DNA]</scope>
    <source>
        <strain evidence="9 10">LMG 26277</strain>
    </source>
</reference>
<dbReference type="GO" id="GO:0016491">
    <property type="term" value="F:oxidoreductase activity"/>
    <property type="evidence" value="ECO:0007669"/>
    <property type="project" value="UniProtKB-KW"/>
</dbReference>
<proteinExistence type="predicted"/>
<evidence type="ECO:0000256" key="3">
    <source>
        <dbReference type="ARBA" id="ARBA00022723"/>
    </source>
</evidence>
<dbReference type="PROSITE" id="PS51384">
    <property type="entry name" value="FAD_FR"/>
    <property type="match status" value="1"/>
</dbReference>
<dbReference type="RefSeq" id="WP_128602986.1">
    <property type="nucleotide sequence ID" value="NZ_MLFS01000087.1"/>
</dbReference>
<dbReference type="GO" id="GO:0046872">
    <property type="term" value="F:metal ion binding"/>
    <property type="evidence" value="ECO:0007669"/>
    <property type="project" value="UniProtKB-KW"/>
</dbReference>
<evidence type="ECO:0000259" key="8">
    <source>
        <dbReference type="PROSITE" id="PS51384"/>
    </source>
</evidence>
<dbReference type="PROSITE" id="PS00197">
    <property type="entry name" value="2FE2S_FER_1"/>
    <property type="match status" value="1"/>
</dbReference>
<dbReference type="InterPro" id="IPR017927">
    <property type="entry name" value="FAD-bd_FR_type"/>
</dbReference>
<feature type="domain" description="FAD-binding FR-type" evidence="8">
    <location>
        <begin position="1"/>
        <end position="99"/>
    </location>
</feature>
<dbReference type="Gene3D" id="3.10.20.30">
    <property type="match status" value="1"/>
</dbReference>
<evidence type="ECO:0008006" key="11">
    <source>
        <dbReference type="Google" id="ProtNLM"/>
    </source>
</evidence>
<dbReference type="Gene3D" id="2.40.30.10">
    <property type="entry name" value="Translation factors"/>
    <property type="match status" value="1"/>
</dbReference>
<dbReference type="PROSITE" id="PS51085">
    <property type="entry name" value="2FE2S_FER_2"/>
    <property type="match status" value="1"/>
</dbReference>
<evidence type="ECO:0000256" key="5">
    <source>
        <dbReference type="ARBA" id="ARBA00023004"/>
    </source>
</evidence>
<dbReference type="PRINTS" id="PR00409">
    <property type="entry name" value="PHDIOXRDTASE"/>
</dbReference>
<dbReference type="InterPro" id="IPR050415">
    <property type="entry name" value="MRET"/>
</dbReference>
<dbReference type="Gene3D" id="3.40.50.80">
    <property type="entry name" value="Nucleotide-binding domain of ferredoxin-NADP reductase (FNR) module"/>
    <property type="match status" value="1"/>
</dbReference>
<feature type="domain" description="2Fe-2S ferredoxin-type" evidence="7">
    <location>
        <begin position="226"/>
        <end position="308"/>
    </location>
</feature>
<evidence type="ECO:0000313" key="9">
    <source>
        <dbReference type="EMBL" id="ORM68675.1"/>
    </source>
</evidence>
<dbReference type="InterPro" id="IPR012675">
    <property type="entry name" value="Beta-grasp_dom_sf"/>
</dbReference>
<dbReference type="SUPFAM" id="SSF54292">
    <property type="entry name" value="2Fe-2S ferredoxin-like"/>
    <property type="match status" value="1"/>
</dbReference>
<keyword evidence="6" id="KW-0411">Iron-sulfur</keyword>
<dbReference type="CDD" id="cd00207">
    <property type="entry name" value="fer2"/>
    <property type="match status" value="1"/>
</dbReference>
<keyword evidence="4" id="KW-0560">Oxidoreductase</keyword>
<dbReference type="InterPro" id="IPR039261">
    <property type="entry name" value="FNR_nucleotide-bd"/>
</dbReference>
<keyword evidence="2" id="KW-0001">2Fe-2S</keyword>
<dbReference type="Proteomes" id="UP000193104">
    <property type="component" value="Unassembled WGS sequence"/>
</dbReference>
<dbReference type="Pfam" id="PF00111">
    <property type="entry name" value="Fer2"/>
    <property type="match status" value="1"/>
</dbReference>
<keyword evidence="5" id="KW-0408">Iron</keyword>
<evidence type="ECO:0000259" key="7">
    <source>
        <dbReference type="PROSITE" id="PS51085"/>
    </source>
</evidence>
<dbReference type="InterPro" id="IPR017938">
    <property type="entry name" value="Riboflavin_synthase-like_b-brl"/>
</dbReference>
<keyword evidence="10" id="KW-1185">Reference proteome</keyword>
<evidence type="ECO:0000313" key="10">
    <source>
        <dbReference type="Proteomes" id="UP000193104"/>
    </source>
</evidence>
<keyword evidence="1" id="KW-0285">Flavoprotein</keyword>
<dbReference type="PANTHER" id="PTHR47354:SF1">
    <property type="entry name" value="CARNITINE MONOOXYGENASE REDUCTASE SUBUNIT"/>
    <property type="match status" value="1"/>
</dbReference>
<sequence>MKTYTVQQLRLLSEQILEITLRADHAEAAALTPGSHYRWHLPGSLGYRCYSCVLLPGETSALKFAMRLSAVSESSQWLSGLQEGDNVTLSGPFNHFPQLTAPAGGRNLVIAGGIGITPLTGVLTRLSHTSQPTICHYFAACATRAAYISELAALPGIALHTHYADGPRISLDTLLNDLQPQDRIHACGPARLLTALLACCDARGFPREHIAFEVFTVAAAADAGGYEVEATESGVRLRVNAGQSLLEALEEAGLEPLYDCRRGECGICALEIVAGDVDHRDFIMTPQDAATSTTLYPCVSHAKGPYSN</sequence>
<evidence type="ECO:0000256" key="1">
    <source>
        <dbReference type="ARBA" id="ARBA00022630"/>
    </source>
</evidence>
<organism evidence="9 10">
    <name type="scientific">Pantoea wallisii</name>
    <dbReference type="NCBI Taxonomy" id="1076551"/>
    <lineage>
        <taxon>Bacteria</taxon>
        <taxon>Pseudomonadati</taxon>
        <taxon>Pseudomonadota</taxon>
        <taxon>Gammaproteobacteria</taxon>
        <taxon>Enterobacterales</taxon>
        <taxon>Erwiniaceae</taxon>
        <taxon>Pantoea</taxon>
    </lineage>
</organism>
<name>A0A1X1CW98_9GAMM</name>
<dbReference type="EMBL" id="MLFS01000087">
    <property type="protein sequence ID" value="ORM68675.1"/>
    <property type="molecule type" value="Genomic_DNA"/>
</dbReference>
<evidence type="ECO:0000256" key="4">
    <source>
        <dbReference type="ARBA" id="ARBA00023002"/>
    </source>
</evidence>
<dbReference type="InterPro" id="IPR036010">
    <property type="entry name" value="2Fe-2S_ferredoxin-like_sf"/>
</dbReference>
<dbReference type="AlphaFoldDB" id="A0A1X1CW98"/>
<evidence type="ECO:0000256" key="2">
    <source>
        <dbReference type="ARBA" id="ARBA00022714"/>
    </source>
</evidence>
<dbReference type="InterPro" id="IPR006058">
    <property type="entry name" value="2Fe2S_fd_BS"/>
</dbReference>
<evidence type="ECO:0000256" key="6">
    <source>
        <dbReference type="ARBA" id="ARBA00023014"/>
    </source>
</evidence>
<comment type="caution">
    <text evidence="9">The sequence shown here is derived from an EMBL/GenBank/DDBJ whole genome shotgun (WGS) entry which is preliminary data.</text>
</comment>
<dbReference type="SUPFAM" id="SSF52343">
    <property type="entry name" value="Ferredoxin reductase-like, C-terminal NADP-linked domain"/>
    <property type="match status" value="1"/>
</dbReference>
<gene>
    <name evidence="9" type="ORF">HA48_20290</name>
</gene>
<keyword evidence="3" id="KW-0479">Metal-binding</keyword>
<dbReference type="STRING" id="1076551.HA48_20290"/>